<feature type="domain" description="GGDEF" evidence="4">
    <location>
        <begin position="403"/>
        <end position="539"/>
    </location>
</feature>
<dbReference type="Gene3D" id="3.30.450.20">
    <property type="entry name" value="PAS domain"/>
    <property type="match status" value="1"/>
</dbReference>
<dbReference type="InterPro" id="IPR000160">
    <property type="entry name" value="GGDEF_dom"/>
</dbReference>
<dbReference type="SMART" id="SM00086">
    <property type="entry name" value="PAC"/>
    <property type="match status" value="1"/>
</dbReference>
<dbReference type="Proteomes" id="UP000093159">
    <property type="component" value="Unassembled WGS sequence"/>
</dbReference>
<dbReference type="Proteomes" id="UP000322644">
    <property type="component" value="Chromosome"/>
</dbReference>
<dbReference type="InterPro" id="IPR052163">
    <property type="entry name" value="DGC-Regulatory_Protein"/>
</dbReference>
<keyword evidence="1" id="KW-1133">Transmembrane helix</keyword>
<dbReference type="InterPro" id="IPR043128">
    <property type="entry name" value="Rev_trsase/Diguanyl_cyclase"/>
</dbReference>
<sequence length="539" mass="62144">MFINRVFLKYFLILSIPFILIFTLFIYDLNNSEIFSNKEIIIVLITISSILYSLLIFFLERVVRAEQKLFFEARKHQNIYKTLNIINKTLLKFKSKEEAFLEVSDILIKNSDISFSFIYDIEKKEIITKQSPQKDFIEKRSTHIDFEKESLILKVIKNGQSIIVNNLKEEKNSIFSGHTEEFNLNSLLSIPIKMFDKNVGFLIIYSKHKYFFDEDIKDIFEKLAFDITTLLETLELKAEKKAQEDELRLTSYTFEASSVPMIITDRRNNIIKVNKAFSKIMGYSKDELLGQNPRIFKSAHQTMDKAKELWTKLLDKGHHSLEVYNKKADGSLIALRSAITVLRDTNGKITNYFGQYMDISEQKDKEKVLQYQATHDNLTGLPNRLLLTDRIEHAITRTVRHKIYGGLIFIDLDNFKEVNDTLGHDLGDVLLVTVAKKIKSSVREEDTVARIGGDEFIVLLDNIGNNSNDARRNIDFIARKIKDSLNSITHIEGHKNVSTPSIGITLFNDASVTVQDIIKQADTAMYSAKKQGKNAIEFF</sequence>
<keyword evidence="5" id="KW-0378">Hydrolase</keyword>
<dbReference type="EC" id="3.1.4.52" evidence="5"/>
<protein>
    <submittedName>
        <fullName evidence="5">Cyclic di-GMP phosphodiesterase Gmr</fullName>
        <ecNumber evidence="5">3.1.4.52</ecNumber>
    </submittedName>
    <submittedName>
        <fullName evidence="6">Multi-sensor domain-containing diguanylate cyclase</fullName>
    </submittedName>
</protein>
<dbReference type="Gene3D" id="3.30.70.270">
    <property type="match status" value="1"/>
</dbReference>
<dbReference type="InterPro" id="IPR000014">
    <property type="entry name" value="PAS"/>
</dbReference>
<keyword evidence="1" id="KW-0472">Membrane</keyword>
<feature type="domain" description="PAS" evidence="2">
    <location>
        <begin position="246"/>
        <end position="292"/>
    </location>
</feature>
<dbReference type="FunFam" id="3.30.70.270:FF:000001">
    <property type="entry name" value="Diguanylate cyclase domain protein"/>
    <property type="match status" value="1"/>
</dbReference>
<dbReference type="EMBL" id="LDIR01000005">
    <property type="protein sequence ID" value="OCL89962.1"/>
    <property type="molecule type" value="Genomic_DNA"/>
</dbReference>
<proteinExistence type="predicted"/>
<dbReference type="EMBL" id="CP036246">
    <property type="protein sequence ID" value="QEP41122.1"/>
    <property type="molecule type" value="Genomic_DNA"/>
</dbReference>
<evidence type="ECO:0000313" key="5">
    <source>
        <dbReference type="EMBL" id="OCL89962.1"/>
    </source>
</evidence>
<dbReference type="Gene3D" id="3.30.450.40">
    <property type="match status" value="1"/>
</dbReference>
<dbReference type="RefSeq" id="WP_066176556.1">
    <property type="nucleotide sequence ID" value="NZ_CP036246.2"/>
</dbReference>
<dbReference type="KEGG" id="apoc:APORC_1550"/>
<dbReference type="NCBIfam" id="TIGR00254">
    <property type="entry name" value="GGDEF"/>
    <property type="match status" value="1"/>
</dbReference>
<dbReference type="SUPFAM" id="SSF55073">
    <property type="entry name" value="Nucleotide cyclase"/>
    <property type="match status" value="1"/>
</dbReference>
<dbReference type="Pfam" id="PF00990">
    <property type="entry name" value="GGDEF"/>
    <property type="match status" value="1"/>
</dbReference>
<evidence type="ECO:0000256" key="1">
    <source>
        <dbReference type="SAM" id="Phobius"/>
    </source>
</evidence>
<dbReference type="Pfam" id="PF13185">
    <property type="entry name" value="GAF_2"/>
    <property type="match status" value="1"/>
</dbReference>
<dbReference type="InterPro" id="IPR029787">
    <property type="entry name" value="Nucleotide_cyclase"/>
</dbReference>
<keyword evidence="1" id="KW-0812">Transmembrane</keyword>
<evidence type="ECO:0000259" key="4">
    <source>
        <dbReference type="PROSITE" id="PS50887"/>
    </source>
</evidence>
<reference evidence="6 8" key="2">
    <citation type="submission" date="2019-09" db="EMBL/GenBank/DDBJ databases">
        <title>Complete genome sequencing of four Arcobacter species reveals a diverse suite of mobile elements.</title>
        <authorList>
            <person name="Miller W.G."/>
            <person name="Yee E."/>
            <person name="Bono J.L."/>
        </authorList>
    </citation>
    <scope>NUCLEOTIDE SEQUENCE [LARGE SCALE GENOMIC DNA]</scope>
    <source>
        <strain evidence="6 8">CCUG 56899</strain>
    </source>
</reference>
<reference evidence="5 7" key="1">
    <citation type="submission" date="2015-05" db="EMBL/GenBank/DDBJ databases">
        <authorList>
            <person name="Rovetto F."/>
            <person name="Cocolin L."/>
            <person name="Illeghems K."/>
            <person name="Van Nieuwerburgh F."/>
            <person name="Houf K."/>
        </authorList>
    </citation>
    <scope>NUCLEOTIDE SEQUENCE [LARGE SCALE GENOMIC DNA]</scope>
    <source>
        <strain evidence="5 7">117434</strain>
    </source>
</reference>
<evidence type="ECO:0000313" key="8">
    <source>
        <dbReference type="Proteomes" id="UP000322644"/>
    </source>
</evidence>
<dbReference type="SMART" id="SM00267">
    <property type="entry name" value="GGDEF"/>
    <property type="match status" value="1"/>
</dbReference>
<dbReference type="SUPFAM" id="SSF55785">
    <property type="entry name" value="PYP-like sensor domain (PAS domain)"/>
    <property type="match status" value="1"/>
</dbReference>
<dbReference type="PANTHER" id="PTHR46663">
    <property type="entry name" value="DIGUANYLATE CYCLASE DGCT-RELATED"/>
    <property type="match status" value="1"/>
</dbReference>
<dbReference type="InterPro" id="IPR000700">
    <property type="entry name" value="PAS-assoc_C"/>
</dbReference>
<feature type="transmembrane region" description="Helical" evidence="1">
    <location>
        <begin position="39"/>
        <end position="59"/>
    </location>
</feature>
<dbReference type="InterPro" id="IPR001610">
    <property type="entry name" value="PAC"/>
</dbReference>
<dbReference type="SUPFAM" id="SSF55781">
    <property type="entry name" value="GAF domain-like"/>
    <property type="match status" value="1"/>
</dbReference>
<dbReference type="AlphaFoldDB" id="A0A1C0AV48"/>
<evidence type="ECO:0000259" key="3">
    <source>
        <dbReference type="PROSITE" id="PS50113"/>
    </source>
</evidence>
<dbReference type="SMART" id="SM00091">
    <property type="entry name" value="PAS"/>
    <property type="match status" value="1"/>
</dbReference>
<evidence type="ECO:0000313" key="7">
    <source>
        <dbReference type="Proteomes" id="UP000093159"/>
    </source>
</evidence>
<dbReference type="PROSITE" id="PS50112">
    <property type="entry name" value="PAS"/>
    <property type="match status" value="1"/>
</dbReference>
<dbReference type="NCBIfam" id="TIGR00229">
    <property type="entry name" value="sensory_box"/>
    <property type="match status" value="1"/>
</dbReference>
<organism evidence="6 8">
    <name type="scientific">Arcobacter porcinus</name>
    <dbReference type="NCBI Taxonomy" id="1935204"/>
    <lineage>
        <taxon>Bacteria</taxon>
        <taxon>Pseudomonadati</taxon>
        <taxon>Campylobacterota</taxon>
        <taxon>Epsilonproteobacteria</taxon>
        <taxon>Campylobacterales</taxon>
        <taxon>Arcobacteraceae</taxon>
        <taxon>Arcobacter</taxon>
    </lineage>
</organism>
<reference evidence="6 8" key="3">
    <citation type="submission" date="2019-09" db="EMBL/GenBank/DDBJ databases">
        <title>Taxonomic note: a critical rebuttal of the proposed division of the genus Arcobacter into six genera, emended descriptions of Arcobacter anaerophilus and the genus Arcobacter, and an assessment of genus-level boundaries for Epsilonproteobacteria using in silico genomic comparator tools.</title>
        <authorList>
            <person name="On S.L.W."/>
            <person name="Miller W.G."/>
            <person name="Biggs P."/>
            <person name="Cornelius A."/>
            <person name="Vandamme P."/>
        </authorList>
    </citation>
    <scope>NUCLEOTIDE SEQUENCE [LARGE SCALE GENOMIC DNA]</scope>
    <source>
        <strain evidence="6 8">CCUG 56899</strain>
    </source>
</reference>
<dbReference type="CDD" id="cd01949">
    <property type="entry name" value="GGDEF"/>
    <property type="match status" value="1"/>
</dbReference>
<gene>
    <name evidence="5" type="primary">gmr_3</name>
    <name evidence="5" type="ORF">AAX28_01920</name>
    <name evidence="6" type="ORF">APORC_1550</name>
</gene>
<evidence type="ECO:0000259" key="2">
    <source>
        <dbReference type="PROSITE" id="PS50112"/>
    </source>
</evidence>
<dbReference type="PROSITE" id="PS50113">
    <property type="entry name" value="PAC"/>
    <property type="match status" value="1"/>
</dbReference>
<dbReference type="InterPro" id="IPR029016">
    <property type="entry name" value="GAF-like_dom_sf"/>
</dbReference>
<dbReference type="PROSITE" id="PS50887">
    <property type="entry name" value="GGDEF"/>
    <property type="match status" value="1"/>
</dbReference>
<dbReference type="Pfam" id="PF13426">
    <property type="entry name" value="PAS_9"/>
    <property type="match status" value="1"/>
</dbReference>
<dbReference type="PANTHER" id="PTHR46663:SF3">
    <property type="entry name" value="SLL0267 PROTEIN"/>
    <property type="match status" value="1"/>
</dbReference>
<feature type="transmembrane region" description="Helical" evidence="1">
    <location>
        <begin position="7"/>
        <end position="27"/>
    </location>
</feature>
<evidence type="ECO:0000313" key="6">
    <source>
        <dbReference type="EMBL" id="QEP41122.1"/>
    </source>
</evidence>
<keyword evidence="7" id="KW-1185">Reference proteome</keyword>
<dbReference type="InterPro" id="IPR003018">
    <property type="entry name" value="GAF"/>
</dbReference>
<dbReference type="InterPro" id="IPR035965">
    <property type="entry name" value="PAS-like_dom_sf"/>
</dbReference>
<dbReference type="GO" id="GO:0071111">
    <property type="term" value="F:cyclic-guanylate-specific phosphodiesterase activity"/>
    <property type="evidence" value="ECO:0007669"/>
    <property type="project" value="UniProtKB-EC"/>
</dbReference>
<name>A0A1C0AV48_9BACT</name>
<accession>A0A1C0AV48</accession>
<dbReference type="CDD" id="cd00130">
    <property type="entry name" value="PAS"/>
    <property type="match status" value="1"/>
</dbReference>
<feature type="domain" description="PAC" evidence="3">
    <location>
        <begin position="319"/>
        <end position="371"/>
    </location>
</feature>